<evidence type="ECO:0000313" key="3">
    <source>
        <dbReference type="Proteomes" id="UP000606974"/>
    </source>
</evidence>
<reference evidence="2" key="1">
    <citation type="submission" date="2020-02" db="EMBL/GenBank/DDBJ databases">
        <authorList>
            <person name="Palmer J.M."/>
        </authorList>
    </citation>
    <scope>NUCLEOTIDE SEQUENCE</scope>
    <source>
        <strain evidence="2">EPUS1.4</strain>
        <tissue evidence="2">Thallus</tissue>
    </source>
</reference>
<evidence type="ECO:0000313" key="2">
    <source>
        <dbReference type="EMBL" id="KAF7513139.1"/>
    </source>
</evidence>
<dbReference type="OrthoDB" id="4300637at2759"/>
<dbReference type="InterPro" id="IPR052895">
    <property type="entry name" value="HetReg/Transcr_Mod"/>
</dbReference>
<dbReference type="Proteomes" id="UP000606974">
    <property type="component" value="Unassembled WGS sequence"/>
</dbReference>
<gene>
    <name evidence="2" type="ORF">GJ744_010535</name>
</gene>
<dbReference type="PANTHER" id="PTHR24148">
    <property type="entry name" value="ANKYRIN REPEAT DOMAIN-CONTAINING PROTEIN 39 HOMOLOG-RELATED"/>
    <property type="match status" value="1"/>
</dbReference>
<organism evidence="2 3">
    <name type="scientific">Endocarpon pusillum</name>
    <dbReference type="NCBI Taxonomy" id="364733"/>
    <lineage>
        <taxon>Eukaryota</taxon>
        <taxon>Fungi</taxon>
        <taxon>Dikarya</taxon>
        <taxon>Ascomycota</taxon>
        <taxon>Pezizomycotina</taxon>
        <taxon>Eurotiomycetes</taxon>
        <taxon>Chaetothyriomycetidae</taxon>
        <taxon>Verrucariales</taxon>
        <taxon>Verrucariaceae</taxon>
        <taxon>Endocarpon</taxon>
    </lineage>
</organism>
<protein>
    <recommendedName>
        <fullName evidence="1">Heterokaryon incompatibility domain-containing protein</fullName>
    </recommendedName>
</protein>
<name>A0A8H7AT91_9EURO</name>
<feature type="domain" description="Heterokaryon incompatibility" evidence="1">
    <location>
        <begin position="47"/>
        <end position="176"/>
    </location>
</feature>
<comment type="caution">
    <text evidence="2">The sequence shown here is derived from an EMBL/GenBank/DDBJ whole genome shotgun (WGS) entry which is preliminary data.</text>
</comment>
<keyword evidence="3" id="KW-1185">Reference proteome</keyword>
<evidence type="ECO:0000259" key="1">
    <source>
        <dbReference type="Pfam" id="PF06985"/>
    </source>
</evidence>
<dbReference type="EMBL" id="JAACFV010000007">
    <property type="protein sequence ID" value="KAF7513139.1"/>
    <property type="molecule type" value="Genomic_DNA"/>
</dbReference>
<dbReference type="Pfam" id="PF06985">
    <property type="entry name" value="HET"/>
    <property type="match status" value="1"/>
</dbReference>
<dbReference type="InterPro" id="IPR010730">
    <property type="entry name" value="HET"/>
</dbReference>
<sequence length="668" mass="76372">MGTLYQSLDTKRTQFRRLILLPGESGDFHDPLFGTLEMVWFDESPEYEALSYVWGPTSPAERMVLNGKEINITPNLAGALRQLRWPGSTRLLWVDALCINQGDLEEKAHQIKLMRPIYALASGVLVWLGPGTDATDAAMRSIEKFDKAIWSTYDFQVNFMELLYRPWFTRIWVVQEFVVGWNPKENPKIGCGSVWVPWISFFTAWAHFNDNLPVIDAEYTKQYQQSLSSTFERSWIDQVTDVPPPPTSSLASLEDQILTGLRAAFGSNFLPQTGHANMTELLNNIRANPAVWIARNAVIRHCSYESPVAKAYWRWLELRKIVPVAYCGFLMHARGTVAISQKSLSFEKILKGTMNLRSTDARDRIYGILGLVSKEARDAIPVDYHKEPAWTFVPTMSYIIQHEADGFALLGLMWQTRHFKTPIPSWVPDFTVSADYYDEHNPVFLRGSCANVAWSWKQDTTVSEDHTTLSTSGVSFGRVMHIISFVDGDRDYYVDRFREIQTLVNDKCPPGQEPLWRTLIGIRNTDPEVCKPFAQCWDVLMGRAHERGGEALKMFQDALLPIVQKRKFFITDTGFAGVATPMIREGDTVAIIPGMVRAAVLREADLEDLKIHIKEAMKKQVTVFHRITAFAYVACHDREEFERLEKAGLENWKDHVCLNREMDKFHII</sequence>
<accession>A0A8H7AT91</accession>
<proteinExistence type="predicted"/>
<dbReference type="AlphaFoldDB" id="A0A8H7AT91"/>
<dbReference type="PANTHER" id="PTHR24148:SF82">
    <property type="entry name" value="HETEROKARYON INCOMPATIBILITY DOMAIN-CONTAINING PROTEIN"/>
    <property type="match status" value="1"/>
</dbReference>